<evidence type="ECO:0000313" key="2">
    <source>
        <dbReference type="Proteomes" id="UP000887566"/>
    </source>
</evidence>
<dbReference type="WBParaSite" id="PSAMB.scaffold4477size14469.g24437.t1">
    <property type="protein sequence ID" value="PSAMB.scaffold4477size14469.g24437.t1"/>
    <property type="gene ID" value="PSAMB.scaffold4477size14469.g24437"/>
</dbReference>
<feature type="compositionally biased region" description="Polar residues" evidence="1">
    <location>
        <begin position="1"/>
        <end position="18"/>
    </location>
</feature>
<keyword evidence="2" id="KW-1185">Reference proteome</keyword>
<name>A0A914WPP8_9BILA</name>
<evidence type="ECO:0000256" key="1">
    <source>
        <dbReference type="SAM" id="MobiDB-lite"/>
    </source>
</evidence>
<proteinExistence type="predicted"/>
<organism evidence="2 3">
    <name type="scientific">Plectus sambesii</name>
    <dbReference type="NCBI Taxonomy" id="2011161"/>
    <lineage>
        <taxon>Eukaryota</taxon>
        <taxon>Metazoa</taxon>
        <taxon>Ecdysozoa</taxon>
        <taxon>Nematoda</taxon>
        <taxon>Chromadorea</taxon>
        <taxon>Plectida</taxon>
        <taxon>Plectina</taxon>
        <taxon>Plectoidea</taxon>
        <taxon>Plectidae</taxon>
        <taxon>Plectus</taxon>
    </lineage>
</organism>
<evidence type="ECO:0000313" key="3">
    <source>
        <dbReference type="WBParaSite" id="PSAMB.scaffold4477size14469.g24437.t1"/>
    </source>
</evidence>
<dbReference type="AlphaFoldDB" id="A0A914WPP8"/>
<accession>A0A914WPP8</accession>
<feature type="compositionally biased region" description="Polar residues" evidence="1">
    <location>
        <begin position="28"/>
        <end position="41"/>
    </location>
</feature>
<sequence length="164" mass="17985">MSSPATWLGRMSTQSGAGTQRHRRSPAPKTTSLHHTSMSPRLWLTTSPMPALHQQGDRWRLAASWVCAPLIGNKSKSTPPLPWSYEERTRQEDQDVENAGVLGSHDSVYGCELGKVDDANGSLSGDNSAVRFPGATHSCGELTKTTEDRLAKTQRGMERRITKV</sequence>
<reference evidence="3" key="1">
    <citation type="submission" date="2022-11" db="UniProtKB">
        <authorList>
            <consortium name="WormBaseParasite"/>
        </authorList>
    </citation>
    <scope>IDENTIFICATION</scope>
</reference>
<dbReference type="Proteomes" id="UP000887566">
    <property type="component" value="Unplaced"/>
</dbReference>
<protein>
    <submittedName>
        <fullName evidence="3">Uncharacterized protein</fullName>
    </submittedName>
</protein>
<feature type="region of interest" description="Disordered" evidence="1">
    <location>
        <begin position="1"/>
        <end position="41"/>
    </location>
</feature>